<dbReference type="AlphaFoldDB" id="A0A1M5X489"/>
<dbReference type="NCBIfam" id="TIGR01215">
    <property type="entry name" value="minE"/>
    <property type="match status" value="1"/>
</dbReference>
<dbReference type="EMBL" id="FQXM01000023">
    <property type="protein sequence ID" value="SHH94358.1"/>
    <property type="molecule type" value="Genomic_DNA"/>
</dbReference>
<keyword evidence="5" id="KW-1185">Reference proteome</keyword>
<accession>A0A1M5X489</accession>
<dbReference type="STRING" id="1121316.SAMN02745207_03313"/>
<proteinExistence type="inferred from homology"/>
<dbReference type="RefSeq" id="WP_073339688.1">
    <property type="nucleotide sequence ID" value="NZ_FQXM01000023.1"/>
</dbReference>
<dbReference type="GO" id="GO:0032955">
    <property type="term" value="P:regulation of division septum assembly"/>
    <property type="evidence" value="ECO:0007669"/>
    <property type="project" value="InterPro"/>
</dbReference>
<dbReference type="Pfam" id="PF03776">
    <property type="entry name" value="MinE"/>
    <property type="match status" value="1"/>
</dbReference>
<evidence type="ECO:0000256" key="3">
    <source>
        <dbReference type="HAMAP-Rule" id="MF_00262"/>
    </source>
</evidence>
<dbReference type="Proteomes" id="UP000184447">
    <property type="component" value="Unassembled WGS sequence"/>
</dbReference>
<dbReference type="InterPro" id="IPR036707">
    <property type="entry name" value="MinE_sf"/>
</dbReference>
<evidence type="ECO:0000313" key="4">
    <source>
        <dbReference type="EMBL" id="SHH94358.1"/>
    </source>
</evidence>
<dbReference type="HAMAP" id="MF_00262">
    <property type="entry name" value="MinE"/>
    <property type="match status" value="1"/>
</dbReference>
<dbReference type="SUPFAM" id="SSF55229">
    <property type="entry name" value="Cell division protein MinE topological specificity domain"/>
    <property type="match status" value="1"/>
</dbReference>
<dbReference type="OrthoDB" id="9796578at2"/>
<protein>
    <recommendedName>
        <fullName evidence="3">Cell division topological specificity factor</fullName>
    </recommendedName>
</protein>
<dbReference type="InterPro" id="IPR005527">
    <property type="entry name" value="MinE"/>
</dbReference>
<comment type="function">
    <text evidence="2 3">Prevents the cell division inhibition by proteins MinC and MinD at internal division sites while permitting inhibition at polar sites. This ensures cell division at the proper site by restricting the formation of a division septum at the midpoint of the long axis of the cell.</text>
</comment>
<dbReference type="NCBIfam" id="NF001422">
    <property type="entry name" value="PRK00296.1"/>
    <property type="match status" value="1"/>
</dbReference>
<keyword evidence="3" id="KW-0131">Cell cycle</keyword>
<comment type="similarity">
    <text evidence="1 3">Belongs to the MinE family.</text>
</comment>
<name>A0A1M5X489_9CLOT</name>
<dbReference type="GO" id="GO:0051301">
    <property type="term" value="P:cell division"/>
    <property type="evidence" value="ECO:0007669"/>
    <property type="project" value="UniProtKB-KW"/>
</dbReference>
<evidence type="ECO:0000256" key="2">
    <source>
        <dbReference type="ARBA" id="ARBA00025265"/>
    </source>
</evidence>
<evidence type="ECO:0000256" key="1">
    <source>
        <dbReference type="ARBA" id="ARBA00008168"/>
    </source>
</evidence>
<organism evidence="4 5">
    <name type="scientific">Clostridium grantii DSM 8605</name>
    <dbReference type="NCBI Taxonomy" id="1121316"/>
    <lineage>
        <taxon>Bacteria</taxon>
        <taxon>Bacillati</taxon>
        <taxon>Bacillota</taxon>
        <taxon>Clostridia</taxon>
        <taxon>Eubacteriales</taxon>
        <taxon>Clostridiaceae</taxon>
        <taxon>Clostridium</taxon>
    </lineage>
</organism>
<reference evidence="4 5" key="1">
    <citation type="submission" date="2016-11" db="EMBL/GenBank/DDBJ databases">
        <authorList>
            <person name="Jaros S."/>
            <person name="Januszkiewicz K."/>
            <person name="Wedrychowicz H."/>
        </authorList>
    </citation>
    <scope>NUCLEOTIDE SEQUENCE [LARGE SCALE GENOMIC DNA]</scope>
    <source>
        <strain evidence="4 5">DSM 8605</strain>
    </source>
</reference>
<sequence>MELFKVFSNKNSKDVARDRLKLILIHDRAKISPAVLEMMKKDILEVIEKYVVIDNEEVEVKLASMEELEECFPALIASIPIKEMKLLEGK</sequence>
<gene>
    <name evidence="3" type="primary">minE</name>
    <name evidence="4" type="ORF">SAMN02745207_03313</name>
</gene>
<evidence type="ECO:0000313" key="5">
    <source>
        <dbReference type="Proteomes" id="UP000184447"/>
    </source>
</evidence>
<keyword evidence="3 4" id="KW-0132">Cell division</keyword>
<dbReference type="Gene3D" id="3.30.1070.10">
    <property type="entry name" value="Cell division topological specificity factor MinE"/>
    <property type="match status" value="1"/>
</dbReference>